<evidence type="ECO:0000313" key="2">
    <source>
        <dbReference type="EMBL" id="KAL1527908.1"/>
    </source>
</evidence>
<comment type="caution">
    <text evidence="1">The sequence shown here is derived from an EMBL/GenBank/DDBJ whole genome shotgun (WGS) entry which is preliminary data.</text>
</comment>
<dbReference type="Proteomes" id="UP001515480">
    <property type="component" value="Unassembled WGS sequence"/>
</dbReference>
<evidence type="ECO:0000313" key="3">
    <source>
        <dbReference type="Proteomes" id="UP001515480"/>
    </source>
</evidence>
<sequence>MTAAVLNFNRFPKLMVAMSRSLLALAVDQYFDDYMIVDLRAAGCSGQDSLSFLHSMAGRPFDSEKHQSMAPVNTGLGVHIDVSAVHDDGVLIVSSKWHRCLSVLTMLREAARANFLPPGAASTIHGKLGFILSTAYGRVGKAAAQPLVQRMWHDTDYAFTSQMRHMLEFFEALLPDLPALTIRVGSSQGDEPPIVVYTDASFRATAADGTRQPVAELGYHVVVPRSDGPPTLLYHSHRLEQDALAAFSSTAATLIMQCEIAAATWVYYSAPHIFRSRRVIHFIDNTGALSALLHGYARKLDCARMVNSFHLLAAALRLRVYFEWVPSLANVADLPSRASEPGSMYVYHKLFPDAVLGPSFLPPLDAWLPGGASSLRSVMSAYGSWVASSQLP</sequence>
<organism evidence="1 3">
    <name type="scientific">Prymnesium parvum</name>
    <name type="common">Toxic golden alga</name>
    <dbReference type="NCBI Taxonomy" id="97485"/>
    <lineage>
        <taxon>Eukaryota</taxon>
        <taxon>Haptista</taxon>
        <taxon>Haptophyta</taxon>
        <taxon>Prymnesiophyceae</taxon>
        <taxon>Prymnesiales</taxon>
        <taxon>Prymnesiaceae</taxon>
        <taxon>Prymnesium</taxon>
    </lineage>
</organism>
<evidence type="ECO:0008006" key="4">
    <source>
        <dbReference type="Google" id="ProtNLM"/>
    </source>
</evidence>
<dbReference type="EMBL" id="JBGBPQ010000002">
    <property type="protein sequence ID" value="KAL1527908.1"/>
    <property type="molecule type" value="Genomic_DNA"/>
</dbReference>
<accession>A0AB34JCS1</accession>
<dbReference type="EMBL" id="JBGBPQ010000010">
    <property type="protein sequence ID" value="KAL1518783.1"/>
    <property type="molecule type" value="Genomic_DNA"/>
</dbReference>
<reference evidence="1 3" key="1">
    <citation type="journal article" date="2024" name="Science">
        <title>Giant polyketide synthase enzymes in the biosynthesis of giant marine polyether toxins.</title>
        <authorList>
            <person name="Fallon T.R."/>
            <person name="Shende V.V."/>
            <person name="Wierzbicki I.H."/>
            <person name="Pendleton A.L."/>
            <person name="Watervoot N.F."/>
            <person name="Auber R.P."/>
            <person name="Gonzalez D.J."/>
            <person name="Wisecaver J.H."/>
            <person name="Moore B.S."/>
        </authorList>
    </citation>
    <scope>NUCLEOTIDE SEQUENCE [LARGE SCALE GENOMIC DNA]</scope>
    <source>
        <strain evidence="1 3">12B1</strain>
    </source>
</reference>
<proteinExistence type="predicted"/>
<dbReference type="AlphaFoldDB" id="A0AB34JCS1"/>
<gene>
    <name evidence="1" type="ORF">AB1Y20_003067</name>
    <name evidence="2" type="ORF">AB1Y20_009282</name>
</gene>
<name>A0AB34JCS1_PRYPA</name>
<protein>
    <recommendedName>
        <fullName evidence="4">Fungal-type protein kinase domain-containing protein</fullName>
    </recommendedName>
</protein>
<keyword evidence="3" id="KW-1185">Reference proteome</keyword>
<evidence type="ECO:0000313" key="1">
    <source>
        <dbReference type="EMBL" id="KAL1518783.1"/>
    </source>
</evidence>